<sequence length="167" mass="17991">MRFELDVLGGSVEDVVKNAGGRLFDRARAGWDVTVLIPKLHDGDVRPLQILGVRGVDLEAALTGPPRCPAAYLVAASLWVKDRRVRALVGSAVDSGMHTVMMWGEQCPLELTRRLVLESREMSSAARAFKAHAVAACGSDRTPTGFVENFRSATPIGQAALHLTSAR</sequence>
<dbReference type="Proteomes" id="UP000220340">
    <property type="component" value="Unassembled WGS sequence"/>
</dbReference>
<dbReference type="OrthoDB" id="4555700at2"/>
<dbReference type="AlphaFoldDB" id="A0A1Q4HMQ1"/>
<gene>
    <name evidence="1" type="ORF">BV510_15940</name>
    <name evidence="2" type="ORF">CRI78_19845</name>
</gene>
<evidence type="ECO:0000313" key="2">
    <source>
        <dbReference type="EMBL" id="PEG52782.1"/>
    </source>
</evidence>
<accession>A0A1Q4HMQ1</accession>
<dbReference type="EMBL" id="MIJD01000164">
    <property type="protein sequence ID" value="OPE53364.1"/>
    <property type="molecule type" value="Genomic_DNA"/>
</dbReference>
<name>A0A1Q4HMQ1_9MYCO</name>
<evidence type="ECO:0000313" key="1">
    <source>
        <dbReference type="EMBL" id="OPE53364.1"/>
    </source>
</evidence>
<comment type="caution">
    <text evidence="1">The sequence shown here is derived from an EMBL/GenBank/DDBJ whole genome shotgun (WGS) entry which is preliminary data.</text>
</comment>
<keyword evidence="4" id="KW-1185">Reference proteome</keyword>
<dbReference type="EMBL" id="PDCR01000027">
    <property type="protein sequence ID" value="PEG52782.1"/>
    <property type="molecule type" value="Genomic_DNA"/>
</dbReference>
<evidence type="ECO:0000313" key="4">
    <source>
        <dbReference type="Proteomes" id="UP000220340"/>
    </source>
</evidence>
<organism evidence="1 3">
    <name type="scientific">Mycolicibacterium diernhoferi</name>
    <dbReference type="NCBI Taxonomy" id="1801"/>
    <lineage>
        <taxon>Bacteria</taxon>
        <taxon>Bacillati</taxon>
        <taxon>Actinomycetota</taxon>
        <taxon>Actinomycetes</taxon>
        <taxon>Mycobacteriales</taxon>
        <taxon>Mycobacteriaceae</taxon>
        <taxon>Mycolicibacterium</taxon>
    </lineage>
</organism>
<protein>
    <submittedName>
        <fullName evidence="1">Uncharacterized protein</fullName>
    </submittedName>
</protein>
<reference evidence="1 3" key="1">
    <citation type="submission" date="2016-09" db="EMBL/GenBank/DDBJ databases">
        <title>genome sequences of unsequenced Mycobacteria.</title>
        <authorList>
            <person name="Greninger A.L."/>
            <person name="Jerome K.R."/>
            <person name="Mcnair B."/>
            <person name="Wallis C."/>
            <person name="Fang F."/>
        </authorList>
    </citation>
    <scope>NUCLEOTIDE SEQUENCE [LARGE SCALE GENOMIC DNA]</scope>
    <source>
        <strain evidence="1 3">BM1</strain>
    </source>
</reference>
<evidence type="ECO:0000313" key="3">
    <source>
        <dbReference type="Proteomes" id="UP000191039"/>
    </source>
</evidence>
<proteinExistence type="predicted"/>
<reference evidence="2 4" key="2">
    <citation type="submission" date="2017-10" db="EMBL/GenBank/DDBJ databases">
        <title>The new phylogeny of genus Mycobacterium.</title>
        <authorList>
            <person name="Tortoli E."/>
            <person name="Trovato A."/>
            <person name="Cirillo D.M."/>
        </authorList>
    </citation>
    <scope>NUCLEOTIDE SEQUENCE [LARGE SCALE GENOMIC DNA]</scope>
    <source>
        <strain evidence="2 4">IP141170001</strain>
    </source>
</reference>
<dbReference type="Proteomes" id="UP000191039">
    <property type="component" value="Unassembled WGS sequence"/>
</dbReference>